<feature type="chain" id="PRO_5036454312" description="Mitogen-activated protein kinase kinase kinase N-terminal domain-containing protein" evidence="2">
    <location>
        <begin position="27"/>
        <end position="589"/>
    </location>
</feature>
<dbReference type="GO" id="GO:0000165">
    <property type="term" value="P:MAPK cascade"/>
    <property type="evidence" value="ECO:0007669"/>
    <property type="project" value="InterPro"/>
</dbReference>
<feature type="signal peptide" evidence="2">
    <location>
        <begin position="1"/>
        <end position="26"/>
    </location>
</feature>
<dbReference type="Pfam" id="PF19431">
    <property type="entry name" value="MEKK4_N"/>
    <property type="match status" value="2"/>
</dbReference>
<keyword evidence="5" id="KW-1185">Reference proteome</keyword>
<evidence type="ECO:0000313" key="4">
    <source>
        <dbReference type="EnsemblMetazoa" id="G18944.1:cds"/>
    </source>
</evidence>
<dbReference type="InterPro" id="IPR045801">
    <property type="entry name" value="MEKK4_N"/>
</dbReference>
<sequence length="589" mass="67605">MGLPSFQSSYLFLLHVFLEVIHEALRLRLEQRPVIDPSFLSIRPLLRECKEVLRGAVIVKQYFQTMVDEITSEGDTNTMKDLEEFDNDVRQMLEVYFTYLQSWMLALQSLPEASLSLKNVLESEWLFTKQICPHVIGGEAEAGKRFSSLASSLLNSIADFLESGIDDFSTSLYNLTINDDSVDRSDPGEKDTNNNNDSDTIDEVQDQQKMVIQDISAQRKEFESLMGKTVRLVNEQTSCHQAIAESLAELKIMSGVEGLLLVVIHSSQLSAQRKEFESLMGKTVQLLNKQTSCHQTIAESLTELKSSAMELQERVVQAIKQVDDKFYCKDMANFDDNERNHLLNLYRETILRGCNFGFEKLSKRLVNFAKDWMAFVTEKCEKGRGMRPKNLPLSMLYQCRLWQTALFAVSFIAGRTCTGKFNRFTSNISNKSSQSEPTQSSAAESRVKHHSMDYHSEVEIHERDDGGIVLDIHAKKNRGGETEDLKWNMDRKKPAIVRLENRRQVFFRDSGVIGVVTSRKIKPDYRINFHRVKFRRQRGHKVGLDDMLVIIEYCNCGTLEEATKATLPEQSIRVYMREILLAVNYLYTW</sequence>
<feature type="region of interest" description="Disordered" evidence="1">
    <location>
        <begin position="179"/>
        <end position="203"/>
    </location>
</feature>
<protein>
    <recommendedName>
        <fullName evidence="3">Mitogen-activated protein kinase kinase kinase N-terminal domain-containing protein</fullName>
    </recommendedName>
</protein>
<feature type="region of interest" description="Disordered" evidence="1">
    <location>
        <begin position="428"/>
        <end position="448"/>
    </location>
</feature>
<name>A0A8W8JK58_MAGGI</name>
<dbReference type="EnsemblMetazoa" id="G18944.1">
    <property type="protein sequence ID" value="G18944.1:cds"/>
    <property type="gene ID" value="G18944"/>
</dbReference>
<feature type="domain" description="Mitogen-activated protein kinase kinase kinase N-terminal" evidence="3">
    <location>
        <begin position="256"/>
        <end position="389"/>
    </location>
</feature>
<keyword evidence="2" id="KW-0732">Signal</keyword>
<feature type="domain" description="Mitogen-activated protein kinase kinase kinase N-terminal" evidence="3">
    <location>
        <begin position="1"/>
        <end position="181"/>
    </location>
</feature>
<accession>A0A8W8JK58</accession>
<dbReference type="AlphaFoldDB" id="A0A8W8JK58"/>
<feature type="compositionally biased region" description="Polar residues" evidence="1">
    <location>
        <begin position="428"/>
        <end position="443"/>
    </location>
</feature>
<feature type="compositionally biased region" description="Basic and acidic residues" evidence="1">
    <location>
        <begin position="181"/>
        <end position="192"/>
    </location>
</feature>
<evidence type="ECO:0000313" key="5">
    <source>
        <dbReference type="Proteomes" id="UP000005408"/>
    </source>
</evidence>
<evidence type="ECO:0000259" key="3">
    <source>
        <dbReference type="Pfam" id="PF19431"/>
    </source>
</evidence>
<reference evidence="4" key="1">
    <citation type="submission" date="2022-08" db="UniProtKB">
        <authorList>
            <consortium name="EnsemblMetazoa"/>
        </authorList>
    </citation>
    <scope>IDENTIFICATION</scope>
    <source>
        <strain evidence="4">05x7-T-G4-1.051#20</strain>
    </source>
</reference>
<organism evidence="4 5">
    <name type="scientific">Magallana gigas</name>
    <name type="common">Pacific oyster</name>
    <name type="synonym">Crassostrea gigas</name>
    <dbReference type="NCBI Taxonomy" id="29159"/>
    <lineage>
        <taxon>Eukaryota</taxon>
        <taxon>Metazoa</taxon>
        <taxon>Spiralia</taxon>
        <taxon>Lophotrochozoa</taxon>
        <taxon>Mollusca</taxon>
        <taxon>Bivalvia</taxon>
        <taxon>Autobranchia</taxon>
        <taxon>Pteriomorphia</taxon>
        <taxon>Ostreida</taxon>
        <taxon>Ostreoidea</taxon>
        <taxon>Ostreidae</taxon>
        <taxon>Magallana</taxon>
    </lineage>
</organism>
<evidence type="ECO:0000256" key="2">
    <source>
        <dbReference type="SAM" id="SignalP"/>
    </source>
</evidence>
<evidence type="ECO:0000256" key="1">
    <source>
        <dbReference type="SAM" id="MobiDB-lite"/>
    </source>
</evidence>
<dbReference type="Proteomes" id="UP000005408">
    <property type="component" value="Unassembled WGS sequence"/>
</dbReference>
<proteinExistence type="predicted"/>